<dbReference type="EMBL" id="APAU02000139">
    <property type="protein sequence ID" value="EUB55893.1"/>
    <property type="molecule type" value="Genomic_DNA"/>
</dbReference>
<evidence type="ECO:0000313" key="2">
    <source>
        <dbReference type="EMBL" id="EUB55893.1"/>
    </source>
</evidence>
<dbReference type="KEGG" id="egl:EGR_09250"/>
<dbReference type="Proteomes" id="UP000019149">
    <property type="component" value="Unassembled WGS sequence"/>
</dbReference>
<dbReference type="AlphaFoldDB" id="W6U462"/>
<comment type="caution">
    <text evidence="2">The sequence shown here is derived from an EMBL/GenBank/DDBJ whole genome shotgun (WGS) entry which is preliminary data.</text>
</comment>
<evidence type="ECO:0000313" key="3">
    <source>
        <dbReference type="Proteomes" id="UP000019149"/>
    </source>
</evidence>
<name>W6U462_ECHGR</name>
<accession>W6U462</accession>
<evidence type="ECO:0000256" key="1">
    <source>
        <dbReference type="SAM" id="MobiDB-lite"/>
    </source>
</evidence>
<proteinExistence type="predicted"/>
<gene>
    <name evidence="2" type="ORF">EGR_09250</name>
</gene>
<feature type="region of interest" description="Disordered" evidence="1">
    <location>
        <begin position="260"/>
        <end position="281"/>
    </location>
</feature>
<sequence>MGCLVCLQPAIRNRVCPSRAALLQLVPFGGGVTDAAVVVARGRSMPGRQRSTHACACVQGIRLLDRCGGGSASADAGSRACLRPRLSERRLINHHCVQRAVAGESAVPSRAVARGGWSVCRLAGSRCAGAVESGGVEFAVVLLQRLQCGQPLYCAVALMRVYASCASRLAGGDAVAVYAVHGPWPSVRMGRCKWVGGWVREYAEGGVEWVVGGSEVAVCAMRVGRAPEHATRLWALQSVHFLRGEHHDRWDCQSAVVESCPAGSPSPPPPRSIGGWDGSGGHDRGQVSGRCGGAPVLLRAIMRFLSTSYCCLVCCDRTVGGSAGCGGVGDCARHRFYPPHSFVRWYLRTGGHGIRHARHRCSGVGREAVCRRGAWLSCCLQNAGLPVVRRRLSRHLTRLETRTKEFNMCASQRVRSKPRGVVKVKPASYARAVRCGERAAGQAGAGLSSSGRITGPSYGAVIGVRWRRRVCDCAS</sequence>
<keyword evidence="3" id="KW-1185">Reference proteome</keyword>
<dbReference type="CTD" id="36344965"/>
<dbReference type="GeneID" id="36344965"/>
<dbReference type="RefSeq" id="XP_024347089.1">
    <property type="nucleotide sequence ID" value="XM_024498499.1"/>
</dbReference>
<organism evidence="2 3">
    <name type="scientific">Echinococcus granulosus</name>
    <name type="common">Hydatid tapeworm</name>
    <dbReference type="NCBI Taxonomy" id="6210"/>
    <lineage>
        <taxon>Eukaryota</taxon>
        <taxon>Metazoa</taxon>
        <taxon>Spiralia</taxon>
        <taxon>Lophotrochozoa</taxon>
        <taxon>Platyhelminthes</taxon>
        <taxon>Cestoda</taxon>
        <taxon>Eucestoda</taxon>
        <taxon>Cyclophyllidea</taxon>
        <taxon>Taeniidae</taxon>
        <taxon>Echinococcus</taxon>
        <taxon>Echinococcus granulosus group</taxon>
    </lineage>
</organism>
<dbReference type="OrthoDB" id="9967774at2759"/>
<reference evidence="2 3" key="1">
    <citation type="journal article" date="2013" name="Nat. Genet.">
        <title>The genome of the hydatid tapeworm Echinococcus granulosus.</title>
        <authorList>
            <person name="Zheng H."/>
            <person name="Zhang W."/>
            <person name="Zhang L."/>
            <person name="Zhang Z."/>
            <person name="Li J."/>
            <person name="Lu G."/>
            <person name="Zhu Y."/>
            <person name="Wang Y."/>
            <person name="Huang Y."/>
            <person name="Liu J."/>
            <person name="Kang H."/>
            <person name="Chen J."/>
            <person name="Wang L."/>
            <person name="Chen A."/>
            <person name="Yu S."/>
            <person name="Gao Z."/>
            <person name="Jin L."/>
            <person name="Gu W."/>
            <person name="Wang Z."/>
            <person name="Zhao L."/>
            <person name="Shi B."/>
            <person name="Wen H."/>
            <person name="Lin R."/>
            <person name="Jones M.K."/>
            <person name="Brejova B."/>
            <person name="Vinar T."/>
            <person name="Zhao G."/>
            <person name="McManus D.P."/>
            <person name="Chen Z."/>
            <person name="Zhou Y."/>
            <person name="Wang S."/>
        </authorList>
    </citation>
    <scope>NUCLEOTIDE SEQUENCE [LARGE SCALE GENOMIC DNA]</scope>
</reference>
<protein>
    <submittedName>
        <fullName evidence="2">Uncharacterized protein</fullName>
    </submittedName>
</protein>